<protein>
    <submittedName>
        <fullName evidence="2">Uncharacterized protein</fullName>
    </submittedName>
</protein>
<reference evidence="2" key="1">
    <citation type="journal article" date="2021" name="Proc. Natl. Acad. Sci. U.S.A.">
        <title>A Catalog of Tens of Thousands of Viruses from Human Metagenomes Reveals Hidden Associations with Chronic Diseases.</title>
        <authorList>
            <person name="Tisza M.J."/>
            <person name="Buck C.B."/>
        </authorList>
    </citation>
    <scope>NUCLEOTIDE SEQUENCE</scope>
    <source>
        <strain evidence="2">CtIbU14</strain>
    </source>
</reference>
<feature type="transmembrane region" description="Helical" evidence="1">
    <location>
        <begin position="21"/>
        <end position="40"/>
    </location>
</feature>
<evidence type="ECO:0000313" key="2">
    <source>
        <dbReference type="EMBL" id="DAD97521.1"/>
    </source>
</evidence>
<sequence>MQCCYIKRLYFFKFFIIYMNNSKHVIFLLSFLLFFSLIFFDLI</sequence>
<keyword evidence="1" id="KW-0472">Membrane</keyword>
<name>A0A8S5NS43_9CAUD</name>
<accession>A0A8S5NS43</accession>
<organism evidence="2">
    <name type="scientific">Caudovirales sp. ctIbU14</name>
    <dbReference type="NCBI Taxonomy" id="2825761"/>
    <lineage>
        <taxon>Viruses</taxon>
        <taxon>Duplodnaviria</taxon>
        <taxon>Heunggongvirae</taxon>
        <taxon>Uroviricota</taxon>
        <taxon>Caudoviricetes</taxon>
    </lineage>
</organism>
<keyword evidence="1" id="KW-0812">Transmembrane</keyword>
<dbReference type="EMBL" id="BK015243">
    <property type="protein sequence ID" value="DAD97521.1"/>
    <property type="molecule type" value="Genomic_DNA"/>
</dbReference>
<keyword evidence="1" id="KW-1133">Transmembrane helix</keyword>
<evidence type="ECO:0000256" key="1">
    <source>
        <dbReference type="SAM" id="Phobius"/>
    </source>
</evidence>
<proteinExistence type="predicted"/>